<evidence type="ECO:0008006" key="3">
    <source>
        <dbReference type="Google" id="ProtNLM"/>
    </source>
</evidence>
<protein>
    <recommendedName>
        <fullName evidence="3">EGF-like domain-containing protein</fullName>
    </recommendedName>
</protein>
<sequence>LLINTFQTIPSTNPTSIKRTTRGQKMEATTIGPNSEPCPDDYFEGDHGCLMLLNIRGKYTNSLSLCQDLLNGDMISYYDLTAEFSGISKLMKYNGLPLYRWFVNGFMSPLSRTHLQAQVVWVSSSTPLLTSNDSIVSRSKVQESVGTICKVPKYGLRWACPTAPALLDAPHIEFADPNPPAFLNYTDKIFFQCRDKTVHDRKYTATCTERGVVAPAASIFSSSCAPEEKPAPPPTEKDDPMPGLRCNWCEKRGTHHCEKGKEGEDDRCICNEGWRGKICNRHPRFCPGMSCPKDSHCEERVDHAVCVCET</sequence>
<reference evidence="2" key="1">
    <citation type="submission" date="2022-10" db="EMBL/GenBank/DDBJ databases">
        <title>Genome assembly of Pristionchus species.</title>
        <authorList>
            <person name="Yoshida K."/>
            <person name="Sommer R.J."/>
        </authorList>
    </citation>
    <scope>NUCLEOTIDE SEQUENCE [LARGE SCALE GENOMIC DNA]</scope>
    <source>
        <strain evidence="2">RS5460</strain>
    </source>
</reference>
<name>A0AAN5I0D8_9BILA</name>
<feature type="non-terminal residue" evidence="1">
    <location>
        <position position="310"/>
    </location>
</feature>
<evidence type="ECO:0000313" key="1">
    <source>
        <dbReference type="EMBL" id="GMR47293.1"/>
    </source>
</evidence>
<organism evidence="1 2">
    <name type="scientific">Pristionchus mayeri</name>
    <dbReference type="NCBI Taxonomy" id="1317129"/>
    <lineage>
        <taxon>Eukaryota</taxon>
        <taxon>Metazoa</taxon>
        <taxon>Ecdysozoa</taxon>
        <taxon>Nematoda</taxon>
        <taxon>Chromadorea</taxon>
        <taxon>Rhabditida</taxon>
        <taxon>Rhabditina</taxon>
        <taxon>Diplogasteromorpha</taxon>
        <taxon>Diplogasteroidea</taxon>
        <taxon>Neodiplogasteridae</taxon>
        <taxon>Pristionchus</taxon>
    </lineage>
</organism>
<dbReference type="AlphaFoldDB" id="A0AAN5I0D8"/>
<gene>
    <name evidence="1" type="ORF">PMAYCL1PPCAC_17488</name>
</gene>
<keyword evidence="2" id="KW-1185">Reference proteome</keyword>
<dbReference type="Proteomes" id="UP001328107">
    <property type="component" value="Unassembled WGS sequence"/>
</dbReference>
<dbReference type="PANTHER" id="PTHR45706:SF1">
    <property type="entry name" value="PEZ, ISOFORM A"/>
    <property type="match status" value="1"/>
</dbReference>
<comment type="caution">
    <text evidence="1">The sequence shown here is derived from an EMBL/GenBank/DDBJ whole genome shotgun (WGS) entry which is preliminary data.</text>
</comment>
<dbReference type="PANTHER" id="PTHR45706">
    <property type="entry name" value="TYROSINE-PROTEIN PHOSPHATASE"/>
    <property type="match status" value="1"/>
</dbReference>
<dbReference type="EMBL" id="BTRK01000004">
    <property type="protein sequence ID" value="GMR47293.1"/>
    <property type="molecule type" value="Genomic_DNA"/>
</dbReference>
<accession>A0AAN5I0D8</accession>
<feature type="non-terminal residue" evidence="1">
    <location>
        <position position="1"/>
    </location>
</feature>
<proteinExistence type="predicted"/>
<dbReference type="GO" id="GO:0004725">
    <property type="term" value="F:protein tyrosine phosphatase activity"/>
    <property type="evidence" value="ECO:0007669"/>
    <property type="project" value="TreeGrafter"/>
</dbReference>
<evidence type="ECO:0000313" key="2">
    <source>
        <dbReference type="Proteomes" id="UP001328107"/>
    </source>
</evidence>